<proteinExistence type="predicted"/>
<feature type="non-terminal residue" evidence="1">
    <location>
        <position position="81"/>
    </location>
</feature>
<evidence type="ECO:0000313" key="1">
    <source>
        <dbReference type="EMBL" id="KAJ7636458.1"/>
    </source>
</evidence>
<comment type="caution">
    <text evidence="1">The sequence shown here is derived from an EMBL/GenBank/DDBJ whole genome shotgun (WGS) entry which is preliminary data.</text>
</comment>
<dbReference type="Proteomes" id="UP001221142">
    <property type="component" value="Unassembled WGS sequence"/>
</dbReference>
<reference evidence="1" key="1">
    <citation type="submission" date="2023-03" db="EMBL/GenBank/DDBJ databases">
        <title>Massive genome expansion in bonnet fungi (Mycena s.s.) driven by repeated elements and novel gene families across ecological guilds.</title>
        <authorList>
            <consortium name="Lawrence Berkeley National Laboratory"/>
            <person name="Harder C.B."/>
            <person name="Miyauchi S."/>
            <person name="Viragh M."/>
            <person name="Kuo A."/>
            <person name="Thoen E."/>
            <person name="Andreopoulos B."/>
            <person name="Lu D."/>
            <person name="Skrede I."/>
            <person name="Drula E."/>
            <person name="Henrissat B."/>
            <person name="Morin E."/>
            <person name="Kohler A."/>
            <person name="Barry K."/>
            <person name="LaButti K."/>
            <person name="Morin E."/>
            <person name="Salamov A."/>
            <person name="Lipzen A."/>
            <person name="Mereny Z."/>
            <person name="Hegedus B."/>
            <person name="Baldrian P."/>
            <person name="Stursova M."/>
            <person name="Weitz H."/>
            <person name="Taylor A."/>
            <person name="Grigoriev I.V."/>
            <person name="Nagy L.G."/>
            <person name="Martin F."/>
            <person name="Kauserud H."/>
        </authorList>
    </citation>
    <scope>NUCLEOTIDE SEQUENCE</scope>
    <source>
        <strain evidence="1">9284</strain>
    </source>
</reference>
<keyword evidence="2" id="KW-1185">Reference proteome</keyword>
<dbReference type="EMBL" id="JARKIF010000006">
    <property type="protein sequence ID" value="KAJ7636458.1"/>
    <property type="molecule type" value="Genomic_DNA"/>
</dbReference>
<evidence type="ECO:0008006" key="3">
    <source>
        <dbReference type="Google" id="ProtNLM"/>
    </source>
</evidence>
<name>A0AAD7C196_9AGAR</name>
<sequence length="81" mass="9093">RLPFEILSPIFEQCLPATPSVHPRQAPAVFLRVSRAWRDIALATPSLWTTISDKNVFARRFAQALVQWIPAAGDRPISLVI</sequence>
<accession>A0AAD7C196</accession>
<organism evidence="1 2">
    <name type="scientific">Roridomyces roridus</name>
    <dbReference type="NCBI Taxonomy" id="1738132"/>
    <lineage>
        <taxon>Eukaryota</taxon>
        <taxon>Fungi</taxon>
        <taxon>Dikarya</taxon>
        <taxon>Basidiomycota</taxon>
        <taxon>Agaricomycotina</taxon>
        <taxon>Agaricomycetes</taxon>
        <taxon>Agaricomycetidae</taxon>
        <taxon>Agaricales</taxon>
        <taxon>Marasmiineae</taxon>
        <taxon>Mycenaceae</taxon>
        <taxon>Roridomyces</taxon>
    </lineage>
</organism>
<feature type="non-terminal residue" evidence="1">
    <location>
        <position position="1"/>
    </location>
</feature>
<evidence type="ECO:0000313" key="2">
    <source>
        <dbReference type="Proteomes" id="UP001221142"/>
    </source>
</evidence>
<gene>
    <name evidence="1" type="ORF">FB45DRAFT_689375</name>
</gene>
<dbReference type="AlphaFoldDB" id="A0AAD7C196"/>
<protein>
    <recommendedName>
        <fullName evidence="3">F-box domain-containing protein</fullName>
    </recommendedName>
</protein>
<dbReference type="Gene3D" id="1.20.1280.50">
    <property type="match status" value="1"/>
</dbReference>